<proteinExistence type="predicted"/>
<protein>
    <submittedName>
        <fullName evidence="3">Type IV secretion system protein VirB1</fullName>
    </submittedName>
</protein>
<dbReference type="CDD" id="cd16892">
    <property type="entry name" value="LT_VirB1-like"/>
    <property type="match status" value="1"/>
</dbReference>
<comment type="caution">
    <text evidence="3">The sequence shown here is derived from an EMBL/GenBank/DDBJ whole genome shotgun (WGS) entry which is preliminary data.</text>
</comment>
<dbReference type="Gene3D" id="1.10.530.10">
    <property type="match status" value="1"/>
</dbReference>
<name>A0ABW8MYR9_9BURK</name>
<keyword evidence="4" id="KW-1185">Reference proteome</keyword>
<evidence type="ECO:0000259" key="2">
    <source>
        <dbReference type="Pfam" id="PF01464"/>
    </source>
</evidence>
<dbReference type="EMBL" id="JBIYDN010000064">
    <property type="protein sequence ID" value="MFK4448865.1"/>
    <property type="molecule type" value="Genomic_DNA"/>
</dbReference>
<reference evidence="3 4" key="2">
    <citation type="submission" date="2024-11" db="EMBL/GenBank/DDBJ databases">
        <title>Using genomics to understand microbial adaptation to soil warming.</title>
        <authorList>
            <person name="Deangelis K.M. PhD."/>
        </authorList>
    </citation>
    <scope>NUCLEOTIDE SEQUENCE [LARGE SCALE GENOMIC DNA]</scope>
    <source>
        <strain evidence="3 4">GAS97</strain>
    </source>
</reference>
<dbReference type="Pfam" id="PF01464">
    <property type="entry name" value="SLT"/>
    <property type="match status" value="1"/>
</dbReference>
<accession>A0ABW8MYR9</accession>
<gene>
    <name evidence="3" type="ORF">ABH943_008909</name>
</gene>
<evidence type="ECO:0000313" key="4">
    <source>
        <dbReference type="Proteomes" id="UP001620514"/>
    </source>
</evidence>
<dbReference type="InterPro" id="IPR023346">
    <property type="entry name" value="Lysozyme-like_dom_sf"/>
</dbReference>
<evidence type="ECO:0000313" key="3">
    <source>
        <dbReference type="EMBL" id="MFK4448865.1"/>
    </source>
</evidence>
<dbReference type="Proteomes" id="UP001620514">
    <property type="component" value="Unassembled WGS sequence"/>
</dbReference>
<sequence>MVDTVKSMIDFIALAQQCAPHVAPTTLQALVRTESAFNPYAIGVVGGRLQRQPRNRAEAIATARALDGQGINFSVGLGQVNKSNLSQHGLNFQTAFDLCANLQAGAEILRDCYARAATTMGVGDSALRAAISCYYSGNFTRGFRPDYGGSSYVQRVLANALPADSPVDVVPAIPVAMDRPRLDGPAHIKPVVAHRPGVPRDDAAPDTRNQTHPSWDAFGDSACEGDCD</sequence>
<dbReference type="SUPFAM" id="SSF53955">
    <property type="entry name" value="Lysozyme-like"/>
    <property type="match status" value="1"/>
</dbReference>
<feature type="domain" description="Transglycosylase SLT" evidence="2">
    <location>
        <begin position="15"/>
        <end position="138"/>
    </location>
</feature>
<feature type="region of interest" description="Disordered" evidence="1">
    <location>
        <begin position="191"/>
        <end position="228"/>
    </location>
</feature>
<reference evidence="3 4" key="1">
    <citation type="submission" date="2024-10" db="EMBL/GenBank/DDBJ databases">
        <authorList>
            <person name="Deangelis K."/>
            <person name="Huntemann M."/>
            <person name="Clum A."/>
            <person name="Wang J."/>
            <person name="Palaniappan K."/>
            <person name="Ritter S."/>
            <person name="Chen I.-M."/>
            <person name="Stamatis D."/>
            <person name="Reddy T."/>
            <person name="O'Malley R."/>
            <person name="Daum C."/>
            <person name="Ng V."/>
            <person name="Ivanova N."/>
            <person name="Kyrpides N."/>
            <person name="Woyke T."/>
        </authorList>
    </citation>
    <scope>NUCLEOTIDE SEQUENCE [LARGE SCALE GENOMIC DNA]</scope>
    <source>
        <strain evidence="3 4">GAS97</strain>
    </source>
</reference>
<dbReference type="InterPro" id="IPR008258">
    <property type="entry name" value="Transglycosylase_SLT_dom_1"/>
</dbReference>
<organism evidence="3 4">
    <name type="scientific">Caballeronia udeis</name>
    <dbReference type="NCBI Taxonomy" id="1232866"/>
    <lineage>
        <taxon>Bacteria</taxon>
        <taxon>Pseudomonadati</taxon>
        <taxon>Pseudomonadota</taxon>
        <taxon>Betaproteobacteria</taxon>
        <taxon>Burkholderiales</taxon>
        <taxon>Burkholderiaceae</taxon>
        <taxon>Caballeronia</taxon>
    </lineage>
</organism>
<evidence type="ECO:0000256" key="1">
    <source>
        <dbReference type="SAM" id="MobiDB-lite"/>
    </source>
</evidence>